<keyword evidence="4" id="KW-1185">Reference proteome</keyword>
<comment type="caution">
    <text evidence="3">The sequence shown here is derived from an EMBL/GenBank/DDBJ whole genome shotgun (WGS) entry which is preliminary data.</text>
</comment>
<gene>
    <name evidence="3" type="ORF">ELQ93_04820</name>
</gene>
<dbReference type="InterPro" id="IPR001763">
    <property type="entry name" value="Rhodanese-like_dom"/>
</dbReference>
<evidence type="ECO:0000313" key="3">
    <source>
        <dbReference type="EMBL" id="RUQ86325.1"/>
    </source>
</evidence>
<dbReference type="PANTHER" id="PTHR10953:SF102">
    <property type="entry name" value="ADENYLYLTRANSFERASE AND SULFURTRANSFERASE MOCS3"/>
    <property type="match status" value="1"/>
</dbReference>
<feature type="domain" description="Rhodanese" evidence="2">
    <location>
        <begin position="316"/>
        <end position="403"/>
    </location>
</feature>
<name>A0ABY0C8L9_9MICO</name>
<proteinExistence type="predicted"/>
<dbReference type="InterPro" id="IPR045886">
    <property type="entry name" value="ThiF/MoeB/HesA"/>
</dbReference>
<dbReference type="InterPro" id="IPR036873">
    <property type="entry name" value="Rhodanese-like_dom_sf"/>
</dbReference>
<dbReference type="CDD" id="cd00757">
    <property type="entry name" value="ThiF_MoeB_HesA_family"/>
    <property type="match status" value="1"/>
</dbReference>
<dbReference type="Proteomes" id="UP000268291">
    <property type="component" value="Unassembled WGS sequence"/>
</dbReference>
<feature type="compositionally biased region" description="Pro residues" evidence="1">
    <location>
        <begin position="1"/>
        <end position="10"/>
    </location>
</feature>
<dbReference type="InterPro" id="IPR000594">
    <property type="entry name" value="ThiF_NAD_FAD-bd"/>
</dbReference>
<dbReference type="Pfam" id="PF00899">
    <property type="entry name" value="ThiF"/>
    <property type="match status" value="1"/>
</dbReference>
<organism evidence="3 4">
    <name type="scientific">Labedella gwakjiensis</name>
    <dbReference type="NCBI Taxonomy" id="390269"/>
    <lineage>
        <taxon>Bacteria</taxon>
        <taxon>Bacillati</taxon>
        <taxon>Actinomycetota</taxon>
        <taxon>Actinomycetes</taxon>
        <taxon>Micrococcales</taxon>
        <taxon>Microbacteriaceae</taxon>
        <taxon>Labedella</taxon>
    </lineage>
</organism>
<dbReference type="Pfam" id="PF00581">
    <property type="entry name" value="Rhodanese"/>
    <property type="match status" value="1"/>
</dbReference>
<dbReference type="SUPFAM" id="SSF69572">
    <property type="entry name" value="Activating enzymes of the ubiquitin-like proteins"/>
    <property type="match status" value="1"/>
</dbReference>
<accession>A0ABY0C8L9</accession>
<dbReference type="Gene3D" id="3.40.50.720">
    <property type="entry name" value="NAD(P)-binding Rossmann-like Domain"/>
    <property type="match status" value="1"/>
</dbReference>
<evidence type="ECO:0000256" key="1">
    <source>
        <dbReference type="SAM" id="MobiDB-lite"/>
    </source>
</evidence>
<evidence type="ECO:0000313" key="4">
    <source>
        <dbReference type="Proteomes" id="UP000268291"/>
    </source>
</evidence>
<dbReference type="EMBL" id="RZGY01000001">
    <property type="protein sequence ID" value="RUQ86325.1"/>
    <property type="molecule type" value="Genomic_DNA"/>
</dbReference>
<feature type="region of interest" description="Disordered" evidence="1">
    <location>
        <begin position="1"/>
        <end position="37"/>
    </location>
</feature>
<evidence type="ECO:0000259" key="2">
    <source>
        <dbReference type="PROSITE" id="PS50206"/>
    </source>
</evidence>
<protein>
    <submittedName>
        <fullName evidence="3">Molybdopterin biosynthesis protein MoeB</fullName>
    </submittedName>
</protein>
<dbReference type="PANTHER" id="PTHR10953">
    <property type="entry name" value="UBIQUITIN-ACTIVATING ENZYME E1"/>
    <property type="match status" value="1"/>
</dbReference>
<sequence length="405" mass="42201">MARSSHPPPTRRSAPPSGRAEHGPGVSGRCDNRRMPDSVRSARFARQIALPGFGLEGQERLGAARVLVIGAGGLGSTVIPTLAGAGVGTIGIIDDDRVETSNLHRQLVHGTADVGRAKVDSAADRVAAIAPDAVVVRHTERLSADNALHLFADYDLVLDGSDNFPTRYLANDAAALSDLPLVWGAVSQYGGQVGVAWASRGPQYRDLFPTPPPPGSVLSCAVGGVLPTTVGVVGSLMASEAIKIITGLGDPLVGRVTVFDGLAGTFRELAYAEDPEAEPVTGLIDYDAFCGVVADDSASADDADADTLSADDLAGLLPDVTLIDVREPWEAEIAAITGSVLLPLGELPERIGEIDDSRPVVLYCHHGIRSASALRILRDAGVAARHLDGGIDAWSRAVDPTIVRY</sequence>
<dbReference type="SMART" id="SM00450">
    <property type="entry name" value="RHOD"/>
    <property type="match status" value="1"/>
</dbReference>
<dbReference type="PROSITE" id="PS50206">
    <property type="entry name" value="RHODANESE_3"/>
    <property type="match status" value="1"/>
</dbReference>
<dbReference type="InterPro" id="IPR035985">
    <property type="entry name" value="Ubiquitin-activating_enz"/>
</dbReference>
<reference evidence="3 4" key="1">
    <citation type="submission" date="2018-12" db="EMBL/GenBank/DDBJ databases">
        <authorList>
            <person name="hu s."/>
            <person name="Xu Y."/>
            <person name="Xu B."/>
            <person name="Li F."/>
        </authorList>
    </citation>
    <scope>NUCLEOTIDE SEQUENCE [LARGE SCALE GENOMIC DNA]</scope>
    <source>
        <strain evidence="3 4">KSW2-17</strain>
    </source>
</reference>
<dbReference type="Gene3D" id="3.40.250.10">
    <property type="entry name" value="Rhodanese-like domain"/>
    <property type="match status" value="1"/>
</dbReference>